<sequence length="140" mass="16585">MDIKGINHMMFSVSDLQKSIRFYQKVFGAKLLVEGKNLAYFDLNGLWIALNVEKDICKNKKSDPSSHMSFSIDESDYDKFIDKLQSLEIDFIKGRVDHTGNWESIYFRDPDGYIFEFHTKSREERIKTYKSNRDDLRFYA</sequence>
<dbReference type="Gene3D" id="3.10.180.10">
    <property type="entry name" value="2,3-Dihydroxybiphenyl 1,2-Dioxygenase, domain 1"/>
    <property type="match status" value="1"/>
</dbReference>
<dbReference type="SUPFAM" id="SSF54593">
    <property type="entry name" value="Glyoxalase/Bleomycin resistance protein/Dihydroxybiphenyl dioxygenase"/>
    <property type="match status" value="1"/>
</dbReference>
<organism evidence="3 4">
    <name type="scientific">Anaeromicrobium sediminis</name>
    <dbReference type="NCBI Taxonomy" id="1478221"/>
    <lineage>
        <taxon>Bacteria</taxon>
        <taxon>Bacillati</taxon>
        <taxon>Bacillota</taxon>
        <taxon>Clostridia</taxon>
        <taxon>Peptostreptococcales</taxon>
        <taxon>Thermotaleaceae</taxon>
        <taxon>Anaeromicrobium</taxon>
    </lineage>
</organism>
<dbReference type="EMBL" id="NIBG01000032">
    <property type="protein sequence ID" value="PAB56738.1"/>
    <property type="molecule type" value="Genomic_DNA"/>
</dbReference>
<keyword evidence="1" id="KW-0479">Metal-binding</keyword>
<feature type="domain" description="VOC" evidence="2">
    <location>
        <begin position="5"/>
        <end position="120"/>
    </location>
</feature>
<comment type="caution">
    <text evidence="3">The sequence shown here is derived from an EMBL/GenBank/DDBJ whole genome shotgun (WGS) entry which is preliminary data.</text>
</comment>
<evidence type="ECO:0000259" key="2">
    <source>
        <dbReference type="PROSITE" id="PS51819"/>
    </source>
</evidence>
<keyword evidence="4" id="KW-1185">Reference proteome</keyword>
<evidence type="ECO:0000313" key="4">
    <source>
        <dbReference type="Proteomes" id="UP000216024"/>
    </source>
</evidence>
<dbReference type="GO" id="GO:0046872">
    <property type="term" value="F:metal ion binding"/>
    <property type="evidence" value="ECO:0007669"/>
    <property type="project" value="UniProtKB-KW"/>
</dbReference>
<accession>A0A267MCT7</accession>
<name>A0A267MCT7_9FIRM</name>
<dbReference type="RefSeq" id="WP_095135903.1">
    <property type="nucleotide sequence ID" value="NZ_NIBG01000032.1"/>
</dbReference>
<reference evidence="3 4" key="1">
    <citation type="submission" date="2017-06" db="EMBL/GenBank/DDBJ databases">
        <title>Draft genome sequence of anaerobic fermentative bacterium Anaeromicrobium sediminis DY2726D isolated from West Pacific Ocean sediments.</title>
        <authorList>
            <person name="Zeng X."/>
        </authorList>
    </citation>
    <scope>NUCLEOTIDE SEQUENCE [LARGE SCALE GENOMIC DNA]</scope>
    <source>
        <strain evidence="3 4">DY2726D</strain>
    </source>
</reference>
<dbReference type="AlphaFoldDB" id="A0A267MCT7"/>
<evidence type="ECO:0000313" key="3">
    <source>
        <dbReference type="EMBL" id="PAB56738.1"/>
    </source>
</evidence>
<dbReference type="PANTHER" id="PTHR36113:SF6">
    <property type="entry name" value="FOSFOMYCIN RESISTANCE PROTEIN FOSX"/>
    <property type="match status" value="1"/>
</dbReference>
<dbReference type="Proteomes" id="UP000216024">
    <property type="component" value="Unassembled WGS sequence"/>
</dbReference>
<evidence type="ECO:0000256" key="1">
    <source>
        <dbReference type="ARBA" id="ARBA00022723"/>
    </source>
</evidence>
<dbReference type="PROSITE" id="PS51819">
    <property type="entry name" value="VOC"/>
    <property type="match status" value="1"/>
</dbReference>
<protein>
    <submittedName>
        <fullName evidence="3">Fosfomycin resistance protein FosB</fullName>
    </submittedName>
</protein>
<dbReference type="InterPro" id="IPR037523">
    <property type="entry name" value="VOC_core"/>
</dbReference>
<dbReference type="InterPro" id="IPR029068">
    <property type="entry name" value="Glyas_Bleomycin-R_OHBP_Dase"/>
</dbReference>
<proteinExistence type="predicted"/>
<dbReference type="InterPro" id="IPR051332">
    <property type="entry name" value="Fosfomycin_Res_Enzymes"/>
</dbReference>
<dbReference type="Pfam" id="PF00903">
    <property type="entry name" value="Glyoxalase"/>
    <property type="match status" value="1"/>
</dbReference>
<dbReference type="PANTHER" id="PTHR36113">
    <property type="entry name" value="LYASE, PUTATIVE-RELATED-RELATED"/>
    <property type="match status" value="1"/>
</dbReference>
<gene>
    <name evidence="3" type="ORF">CCE28_20530</name>
</gene>
<dbReference type="InterPro" id="IPR004360">
    <property type="entry name" value="Glyas_Fos-R_dOase_dom"/>
</dbReference>
<dbReference type="OrthoDB" id="9788468at2"/>